<dbReference type="GO" id="GO:0043041">
    <property type="term" value="P:amino acid activation for nonribosomal peptide biosynthetic process"/>
    <property type="evidence" value="ECO:0007669"/>
    <property type="project" value="TreeGrafter"/>
</dbReference>
<evidence type="ECO:0000313" key="6">
    <source>
        <dbReference type="EMBL" id="GFJ78039.1"/>
    </source>
</evidence>
<dbReference type="Pfam" id="PF00668">
    <property type="entry name" value="Condensation"/>
    <property type="match status" value="1"/>
</dbReference>
<dbReference type="SUPFAM" id="SSF52777">
    <property type="entry name" value="CoA-dependent acyltransferases"/>
    <property type="match status" value="2"/>
</dbReference>
<evidence type="ECO:0000259" key="5">
    <source>
        <dbReference type="PROSITE" id="PS50075"/>
    </source>
</evidence>
<dbReference type="PROSITE" id="PS00012">
    <property type="entry name" value="PHOSPHOPANTETHEINE"/>
    <property type="match status" value="1"/>
</dbReference>
<evidence type="ECO:0000256" key="2">
    <source>
        <dbReference type="ARBA" id="ARBA00022450"/>
    </source>
</evidence>
<dbReference type="Gene3D" id="3.30.559.30">
    <property type="entry name" value="Nonribosomal peptide synthetase, condensation domain"/>
    <property type="match status" value="1"/>
</dbReference>
<comment type="cofactor">
    <cofactor evidence="1">
        <name>pantetheine 4'-phosphate</name>
        <dbReference type="ChEBI" id="CHEBI:47942"/>
    </cofactor>
</comment>
<dbReference type="InterPro" id="IPR001242">
    <property type="entry name" value="Condensation_dom"/>
</dbReference>
<dbReference type="GO" id="GO:0005737">
    <property type="term" value="C:cytoplasm"/>
    <property type="evidence" value="ECO:0007669"/>
    <property type="project" value="TreeGrafter"/>
</dbReference>
<gene>
    <name evidence="6" type="ORF">Phou_022190</name>
</gene>
<reference evidence="6 7" key="1">
    <citation type="submission" date="2020-03" db="EMBL/GenBank/DDBJ databases">
        <title>Whole genome shotgun sequence of Phytohabitans houttuyneae NBRC 108639.</title>
        <authorList>
            <person name="Komaki H."/>
            <person name="Tamura T."/>
        </authorList>
    </citation>
    <scope>NUCLEOTIDE SEQUENCE [LARGE SCALE GENOMIC DNA]</scope>
    <source>
        <strain evidence="6 7">NBRC 108639</strain>
    </source>
</reference>
<keyword evidence="2" id="KW-0596">Phosphopantetheine</keyword>
<dbReference type="PROSITE" id="PS50075">
    <property type="entry name" value="CARRIER"/>
    <property type="match status" value="1"/>
</dbReference>
<dbReference type="RefSeq" id="WP_173055797.1">
    <property type="nucleotide sequence ID" value="NZ_BLPF01000001.1"/>
</dbReference>
<dbReference type="GO" id="GO:0031177">
    <property type="term" value="F:phosphopantetheine binding"/>
    <property type="evidence" value="ECO:0007669"/>
    <property type="project" value="TreeGrafter"/>
</dbReference>
<comment type="caution">
    <text evidence="6">The sequence shown here is derived from an EMBL/GenBank/DDBJ whole genome shotgun (WGS) entry which is preliminary data.</text>
</comment>
<dbReference type="Proteomes" id="UP000482800">
    <property type="component" value="Unassembled WGS sequence"/>
</dbReference>
<dbReference type="Pfam" id="PF00550">
    <property type="entry name" value="PP-binding"/>
    <property type="match status" value="1"/>
</dbReference>
<dbReference type="GO" id="GO:0008610">
    <property type="term" value="P:lipid biosynthetic process"/>
    <property type="evidence" value="ECO:0007669"/>
    <property type="project" value="UniProtKB-ARBA"/>
</dbReference>
<dbReference type="GO" id="GO:0003824">
    <property type="term" value="F:catalytic activity"/>
    <property type="evidence" value="ECO:0007669"/>
    <property type="project" value="InterPro"/>
</dbReference>
<sequence>MELSHARAVALVVDVWSELLDERVRPDDNFFLLGGSSIQALHAVAQLHRVSGRTLTLADLLAAPTPTGLGTRLLGADLDETAGRSVPDDPYPATFDQERRLLRDRSDLSRSFRLWHFVRCAAVDPGRFTDALAQVTERHDALHTRIFRDAAGSARQQVIPSDLRLELLHTTPEGLDGLIREFTEVDWAQAEGDVFRTRLVRVGGQWLILFGFDHAVFDGLSYQVFVRDLTTAYRTGRLPARAAAAWWRYATWQRSTPLLAEDSDVRQWWRRHLAGSSPFKNPLPADPPAERQPGGPAAHVREWTVTGSQLTALRDAARTAGATPFATVLAAVNLAAYQLTGDPDVVIASHTANRSRPEFAETVGSFATRIVFRTRFAPGATPAQVLAATTRAVRSTLRHADLPWSEVLRECAPANYLQTPNRIAWDLRVEDGDEVPAWDLDGAPCEPLPGLPGFVDPNVSVQLRIRPHRWRIRVSCASALYGERTADRVLDAIRSAQLAVAGEGTG</sequence>
<dbReference type="EMBL" id="BLPF01000001">
    <property type="protein sequence ID" value="GFJ78039.1"/>
    <property type="molecule type" value="Genomic_DNA"/>
</dbReference>
<dbReference type="InterPro" id="IPR009081">
    <property type="entry name" value="PP-bd_ACP"/>
</dbReference>
<dbReference type="InterPro" id="IPR023213">
    <property type="entry name" value="CAT-like_dom_sf"/>
</dbReference>
<dbReference type="PANTHER" id="PTHR45527">
    <property type="entry name" value="NONRIBOSOMAL PEPTIDE SYNTHETASE"/>
    <property type="match status" value="1"/>
</dbReference>
<dbReference type="SUPFAM" id="SSF47336">
    <property type="entry name" value="ACP-like"/>
    <property type="match status" value="1"/>
</dbReference>
<dbReference type="Gene3D" id="3.30.559.10">
    <property type="entry name" value="Chloramphenicol acetyltransferase-like domain"/>
    <property type="match status" value="1"/>
</dbReference>
<keyword evidence="7" id="KW-1185">Reference proteome</keyword>
<name>A0A6V8K7E6_9ACTN</name>
<accession>A0A6V8K7E6</accession>
<dbReference type="InterPro" id="IPR006162">
    <property type="entry name" value="Ppantetheine_attach_site"/>
</dbReference>
<evidence type="ECO:0000256" key="4">
    <source>
        <dbReference type="SAM" id="MobiDB-lite"/>
    </source>
</evidence>
<feature type="region of interest" description="Disordered" evidence="4">
    <location>
        <begin position="279"/>
        <end position="298"/>
    </location>
</feature>
<dbReference type="GO" id="GO:0044550">
    <property type="term" value="P:secondary metabolite biosynthetic process"/>
    <property type="evidence" value="ECO:0007669"/>
    <property type="project" value="TreeGrafter"/>
</dbReference>
<evidence type="ECO:0000313" key="7">
    <source>
        <dbReference type="Proteomes" id="UP000482800"/>
    </source>
</evidence>
<evidence type="ECO:0000256" key="1">
    <source>
        <dbReference type="ARBA" id="ARBA00001957"/>
    </source>
</evidence>
<proteinExistence type="predicted"/>
<dbReference type="PANTHER" id="PTHR45527:SF1">
    <property type="entry name" value="FATTY ACID SYNTHASE"/>
    <property type="match status" value="1"/>
</dbReference>
<keyword evidence="3" id="KW-0597">Phosphoprotein</keyword>
<organism evidence="6 7">
    <name type="scientific">Phytohabitans houttuyneae</name>
    <dbReference type="NCBI Taxonomy" id="1076126"/>
    <lineage>
        <taxon>Bacteria</taxon>
        <taxon>Bacillati</taxon>
        <taxon>Actinomycetota</taxon>
        <taxon>Actinomycetes</taxon>
        <taxon>Micromonosporales</taxon>
        <taxon>Micromonosporaceae</taxon>
    </lineage>
</organism>
<dbReference type="InterPro" id="IPR036736">
    <property type="entry name" value="ACP-like_sf"/>
</dbReference>
<feature type="domain" description="Carrier" evidence="5">
    <location>
        <begin position="2"/>
        <end position="77"/>
    </location>
</feature>
<dbReference type="AlphaFoldDB" id="A0A6V8K7E6"/>
<protein>
    <recommendedName>
        <fullName evidence="5">Carrier domain-containing protein</fullName>
    </recommendedName>
</protein>
<evidence type="ECO:0000256" key="3">
    <source>
        <dbReference type="ARBA" id="ARBA00022553"/>
    </source>
</evidence>
<reference evidence="6 7" key="2">
    <citation type="submission" date="2020-03" db="EMBL/GenBank/DDBJ databases">
        <authorList>
            <person name="Ichikawa N."/>
            <person name="Kimura A."/>
            <person name="Kitahashi Y."/>
            <person name="Uohara A."/>
        </authorList>
    </citation>
    <scope>NUCLEOTIDE SEQUENCE [LARGE SCALE GENOMIC DNA]</scope>
    <source>
        <strain evidence="6 7">NBRC 108639</strain>
    </source>
</reference>
<dbReference type="Gene3D" id="1.10.1200.10">
    <property type="entry name" value="ACP-like"/>
    <property type="match status" value="1"/>
</dbReference>